<protein>
    <submittedName>
        <fullName evidence="1">Uncharacterized protein</fullName>
    </submittedName>
</protein>
<dbReference type="Gene3D" id="1.10.287.540">
    <property type="entry name" value="Helix hairpin bin"/>
    <property type="match status" value="1"/>
</dbReference>
<comment type="caution">
    <text evidence="1">The sequence shown here is derived from an EMBL/GenBank/DDBJ whole genome shotgun (WGS) entry which is preliminary data.</text>
</comment>
<evidence type="ECO:0000313" key="2">
    <source>
        <dbReference type="Proteomes" id="UP000034543"/>
    </source>
</evidence>
<proteinExistence type="predicted"/>
<name>A0A0G1FGT7_9BACT</name>
<dbReference type="Proteomes" id="UP000034543">
    <property type="component" value="Unassembled WGS sequence"/>
</dbReference>
<gene>
    <name evidence="1" type="ORF">UV59_C0003G0058</name>
</gene>
<dbReference type="AlphaFoldDB" id="A0A0G1FGT7"/>
<dbReference type="EMBL" id="LCFB01000003">
    <property type="protein sequence ID" value="KKS86063.1"/>
    <property type="molecule type" value="Genomic_DNA"/>
</dbReference>
<accession>A0A0G1FGT7</accession>
<sequence length="102" mass="11749">MLTKNDRKQLIADFKEVFATKDDLKNFTTKGDLKTIKDDLKIIKNDLTVVKNEVTDIKSKVNNFYSFTLTAFGHLFDWTNDVNQTLNIKQTKRSKRSSSVSS</sequence>
<organism evidence="1 2">
    <name type="scientific">Candidatus Gottesmanbacteria bacterium GW2011_GWA1_43_11</name>
    <dbReference type="NCBI Taxonomy" id="1618436"/>
    <lineage>
        <taxon>Bacteria</taxon>
        <taxon>Candidatus Gottesmaniibacteriota</taxon>
    </lineage>
</organism>
<evidence type="ECO:0000313" key="1">
    <source>
        <dbReference type="EMBL" id="KKS86063.1"/>
    </source>
</evidence>
<reference evidence="1 2" key="1">
    <citation type="journal article" date="2015" name="Nature">
        <title>rRNA introns, odd ribosomes, and small enigmatic genomes across a large radiation of phyla.</title>
        <authorList>
            <person name="Brown C.T."/>
            <person name="Hug L.A."/>
            <person name="Thomas B.C."/>
            <person name="Sharon I."/>
            <person name="Castelle C.J."/>
            <person name="Singh A."/>
            <person name="Wilkins M.J."/>
            <person name="Williams K.H."/>
            <person name="Banfield J.F."/>
        </authorList>
    </citation>
    <scope>NUCLEOTIDE SEQUENCE [LARGE SCALE GENOMIC DNA]</scope>
</reference>